<evidence type="ECO:0000313" key="3">
    <source>
        <dbReference type="EMBL" id="PAA78739.1"/>
    </source>
</evidence>
<comment type="caution">
    <text evidence="3">The sequence shown here is derived from an EMBL/GenBank/DDBJ whole genome shotgun (WGS) entry which is preliminary data.</text>
</comment>
<accession>A0A267G0E1</accession>
<feature type="domain" description="Nascent polypeptide-associated complex subunit alpha-like UBA" evidence="2">
    <location>
        <begin position="102"/>
        <end position="142"/>
    </location>
</feature>
<keyword evidence="4" id="KW-1185">Reference proteome</keyword>
<evidence type="ECO:0000256" key="1">
    <source>
        <dbReference type="SAM" id="MobiDB-lite"/>
    </source>
</evidence>
<dbReference type="Pfam" id="PF19026">
    <property type="entry name" value="UBA_HYPK"/>
    <property type="match status" value="1"/>
</dbReference>
<dbReference type="PANTHER" id="PTHR31184">
    <property type="entry name" value="HUNTINGTIN-INTERACTING PROTEIN K FAMILY MEMBER"/>
    <property type="match status" value="1"/>
</dbReference>
<dbReference type="STRING" id="282301.A0A267G0E1"/>
<dbReference type="EMBL" id="NIVC01000669">
    <property type="protein sequence ID" value="PAA78739.1"/>
    <property type="molecule type" value="Genomic_DNA"/>
</dbReference>
<dbReference type="PANTHER" id="PTHR31184:SF2">
    <property type="entry name" value="HUNTINGTIN-INTERACTING PROTEIN K"/>
    <property type="match status" value="1"/>
</dbReference>
<feature type="compositionally biased region" description="Acidic residues" evidence="1">
    <location>
        <begin position="17"/>
        <end position="33"/>
    </location>
</feature>
<proteinExistence type="predicted"/>
<evidence type="ECO:0000259" key="2">
    <source>
        <dbReference type="Pfam" id="PF19026"/>
    </source>
</evidence>
<dbReference type="InterPro" id="IPR044034">
    <property type="entry name" value="NAC-like_UBA"/>
</dbReference>
<evidence type="ECO:0000313" key="4">
    <source>
        <dbReference type="Proteomes" id="UP000215902"/>
    </source>
</evidence>
<dbReference type="Proteomes" id="UP000215902">
    <property type="component" value="Unassembled WGS sequence"/>
</dbReference>
<sequence length="144" mass="15140">KDNCGKDAAAAAAAAAESDDECSEPEAQLEADGEAVAAAKQSKLEARGARELGKVTDYVEEAELAGGRSAGGEIGEAMRAVSARQALDQAEKQRRERELSKVKVAKEHADLLAREFEISQSAAERCLRENGADLDAALRALLTA</sequence>
<dbReference type="CDD" id="cd14361">
    <property type="entry name" value="UBA_HYPK"/>
    <property type="match status" value="1"/>
</dbReference>
<dbReference type="GO" id="GO:0050821">
    <property type="term" value="P:protein stabilization"/>
    <property type="evidence" value="ECO:0007669"/>
    <property type="project" value="TreeGrafter"/>
</dbReference>
<gene>
    <name evidence="3" type="ORF">BOX15_Mlig018729g2</name>
</gene>
<protein>
    <recommendedName>
        <fullName evidence="2">Nascent polypeptide-associated complex subunit alpha-like UBA domain-containing protein</fullName>
    </recommendedName>
</protein>
<dbReference type="InterPro" id="IPR038922">
    <property type="entry name" value="HYPK_UBA"/>
</dbReference>
<reference evidence="3 4" key="1">
    <citation type="submission" date="2017-06" db="EMBL/GenBank/DDBJ databases">
        <title>A platform for efficient transgenesis in Macrostomum lignano, a flatworm model organism for stem cell research.</title>
        <authorList>
            <person name="Berezikov E."/>
        </authorList>
    </citation>
    <scope>NUCLEOTIDE SEQUENCE [LARGE SCALE GENOMIC DNA]</scope>
    <source>
        <strain evidence="3">DV1</strain>
        <tissue evidence="3">Whole organism</tissue>
    </source>
</reference>
<name>A0A267G0E1_9PLAT</name>
<dbReference type="OrthoDB" id="285219at2759"/>
<organism evidence="3 4">
    <name type="scientific">Macrostomum lignano</name>
    <dbReference type="NCBI Taxonomy" id="282301"/>
    <lineage>
        <taxon>Eukaryota</taxon>
        <taxon>Metazoa</taxon>
        <taxon>Spiralia</taxon>
        <taxon>Lophotrochozoa</taxon>
        <taxon>Platyhelminthes</taxon>
        <taxon>Rhabditophora</taxon>
        <taxon>Macrostomorpha</taxon>
        <taxon>Macrostomida</taxon>
        <taxon>Macrostomidae</taxon>
        <taxon>Macrostomum</taxon>
    </lineage>
</organism>
<feature type="region of interest" description="Disordered" evidence="1">
    <location>
        <begin position="1"/>
        <end position="35"/>
    </location>
</feature>
<feature type="non-terminal residue" evidence="3">
    <location>
        <position position="1"/>
    </location>
</feature>
<dbReference type="GO" id="GO:0043066">
    <property type="term" value="P:negative regulation of apoptotic process"/>
    <property type="evidence" value="ECO:0007669"/>
    <property type="project" value="TreeGrafter"/>
</dbReference>
<dbReference type="AlphaFoldDB" id="A0A267G0E1"/>
<dbReference type="InterPro" id="IPR052617">
    <property type="entry name" value="Huntingtin-int_K"/>
</dbReference>